<dbReference type="RefSeq" id="WP_004379241.1">
    <property type="nucleotide sequence ID" value="NZ_JH114215.1"/>
</dbReference>
<dbReference type="GeneID" id="95425025"/>
<dbReference type="EMBL" id="ADGI01000014">
    <property type="protein sequence ID" value="EGV34551.1"/>
    <property type="molecule type" value="Genomic_DNA"/>
</dbReference>
<dbReference type="GO" id="GO:0009246">
    <property type="term" value="P:enterobacterial common antigen biosynthetic process"/>
    <property type="evidence" value="ECO:0007669"/>
    <property type="project" value="InterPro"/>
</dbReference>
<sequence>MEKECKKICNLHCVPDDKFIDGLIEVMDYTSNAKVKNEFICISEHEFTYKYIKKKERVKCITSSQLLSYIAHGEFNVIFLHSLYSIPLNAIITIPKEIKIVWLAWGYDLYCKPTMCSPFIKVSLYHKKTCKALKRTSCKEALYEGYCYGKYLFNRKKIQRIVNRIDYFSGVIPAEYHLMSRLPYFKAQEVVFNYFKLDAIISRKNLDTFFPIGRNILVGNSGDPSNNHLDAFELLRHLNLEGKKIYVPLSYGGTADYRGKVKKEGEKYWGKNFIALETFLPYEEYCRIIASCGSVIMFHERQQALGNISVALWNGCSVFLSETSEVFKMYKAMGIPLFSLQSDLVDDNLQQVFSREEIMYTRERLLAFGAEEVLLGNIRKLYEKLQPDIFTSPSK</sequence>
<keyword evidence="7" id="KW-1185">Reference proteome</keyword>
<keyword evidence="3" id="KW-0328">Glycosyltransferase</keyword>
<comment type="caution">
    <text evidence="6">The sequence shown here is derived from an EMBL/GenBank/DDBJ whole genome shotgun (WGS) entry which is preliminary data.</text>
</comment>
<dbReference type="Proteomes" id="UP000005141">
    <property type="component" value="Unassembled WGS sequence"/>
</dbReference>
<dbReference type="AlphaFoldDB" id="G1W8W3"/>
<keyword evidence="5" id="KW-0472">Membrane</keyword>
<organism evidence="6 7">
    <name type="scientific">Segatella oulorum F0390</name>
    <dbReference type="NCBI Taxonomy" id="702438"/>
    <lineage>
        <taxon>Bacteria</taxon>
        <taxon>Pseudomonadati</taxon>
        <taxon>Bacteroidota</taxon>
        <taxon>Bacteroidia</taxon>
        <taxon>Bacteroidales</taxon>
        <taxon>Prevotellaceae</taxon>
        <taxon>Segatella</taxon>
    </lineage>
</organism>
<dbReference type="InterPro" id="IPR009993">
    <property type="entry name" value="WecF"/>
</dbReference>
<keyword evidence="4" id="KW-0808">Transferase</keyword>
<accession>G1W8W3</accession>
<name>G1W8W3_9BACT</name>
<dbReference type="PATRIC" id="fig|702438.4.peg.270"/>
<dbReference type="HOGENOM" id="CLU_061161_1_0_10"/>
<evidence type="ECO:0000256" key="4">
    <source>
        <dbReference type="ARBA" id="ARBA00022679"/>
    </source>
</evidence>
<evidence type="ECO:0000313" key="6">
    <source>
        <dbReference type="EMBL" id="EGV34551.1"/>
    </source>
</evidence>
<proteinExistence type="predicted"/>
<evidence type="ECO:0000256" key="5">
    <source>
        <dbReference type="ARBA" id="ARBA00023136"/>
    </source>
</evidence>
<protein>
    <recommendedName>
        <fullName evidence="8">4-alpha-L-fucosyltransferase</fullName>
    </recommendedName>
</protein>
<gene>
    <name evidence="6" type="ORF">HMPREF9431_00264</name>
</gene>
<evidence type="ECO:0000313" key="7">
    <source>
        <dbReference type="Proteomes" id="UP000005141"/>
    </source>
</evidence>
<dbReference type="Pfam" id="PF07429">
    <property type="entry name" value="Glyco_transf_56"/>
    <property type="match status" value="1"/>
</dbReference>
<evidence type="ECO:0000256" key="1">
    <source>
        <dbReference type="ARBA" id="ARBA00022475"/>
    </source>
</evidence>
<keyword evidence="2" id="KW-0997">Cell inner membrane</keyword>
<dbReference type="GO" id="GO:0008417">
    <property type="term" value="F:fucosyltransferase activity"/>
    <property type="evidence" value="ECO:0007669"/>
    <property type="project" value="InterPro"/>
</dbReference>
<dbReference type="eggNOG" id="ENOG5032RNI">
    <property type="taxonomic scope" value="Bacteria"/>
</dbReference>
<evidence type="ECO:0000256" key="3">
    <source>
        <dbReference type="ARBA" id="ARBA00022676"/>
    </source>
</evidence>
<keyword evidence="1" id="KW-1003">Cell membrane</keyword>
<reference evidence="6 7" key="1">
    <citation type="submission" date="2011-07" db="EMBL/GenBank/DDBJ databases">
        <title>The Genome Sequence of Prevotella oulorum F0390.</title>
        <authorList>
            <consortium name="The Broad Institute Genome Sequencing Platform"/>
            <consortium name="The Broad Institute Genome Sequencing Center for Infectious Disease"/>
            <person name="Earl A."/>
            <person name="Ward D."/>
            <person name="Feldgarden M."/>
            <person name="Gevers D."/>
            <person name="Izard J."/>
            <person name="Ganesan A."/>
            <person name="Baranova O.V."/>
            <person name="Blanton J.M."/>
            <person name="Tanner A.C."/>
            <person name="Dewhirst F.E."/>
            <person name="Young S.K."/>
            <person name="Zeng Q."/>
            <person name="Gargeya S."/>
            <person name="Fitzgerald M."/>
            <person name="Haas B."/>
            <person name="Abouelleil A."/>
            <person name="Alvarado L."/>
            <person name="Arachchi H.M."/>
            <person name="Berlin A."/>
            <person name="Brown A."/>
            <person name="Chapman S.B."/>
            <person name="Chen Z."/>
            <person name="Dunbar C."/>
            <person name="Freedman E."/>
            <person name="Gearin G."/>
            <person name="Gellesch M."/>
            <person name="Goldberg J."/>
            <person name="Griggs A."/>
            <person name="Gujja S."/>
            <person name="Heiman D."/>
            <person name="Howarth C."/>
            <person name="Larson L."/>
            <person name="Lui A."/>
            <person name="MacDonald P.J.P."/>
            <person name="Mehta T."/>
            <person name="Montmayeur A."/>
            <person name="Murphy C."/>
            <person name="Neiman D."/>
            <person name="Pearson M."/>
            <person name="Priest M."/>
            <person name="Roberts A."/>
            <person name="Saif S."/>
            <person name="Shea T."/>
            <person name="Shenoy N."/>
            <person name="Sisk P."/>
            <person name="Stolte C."/>
            <person name="Sykes S."/>
            <person name="Wortman J."/>
            <person name="Nusbaum C."/>
            <person name="Birren B."/>
        </authorList>
    </citation>
    <scope>NUCLEOTIDE SEQUENCE [LARGE SCALE GENOMIC DNA]</scope>
    <source>
        <strain evidence="6 7">F0390</strain>
    </source>
</reference>
<dbReference type="OrthoDB" id="1083028at2"/>
<evidence type="ECO:0000256" key="2">
    <source>
        <dbReference type="ARBA" id="ARBA00022519"/>
    </source>
</evidence>
<evidence type="ECO:0008006" key="8">
    <source>
        <dbReference type="Google" id="ProtNLM"/>
    </source>
</evidence>